<dbReference type="Proteomes" id="UP000665561">
    <property type="component" value="Unassembled WGS sequence"/>
</dbReference>
<dbReference type="Pfam" id="PF17765">
    <property type="entry name" value="MLTR_LBD"/>
    <property type="match status" value="1"/>
</dbReference>
<organism evidence="2 3">
    <name type="scientific">Paenibacillus glycinis</name>
    <dbReference type="NCBI Taxonomy" id="2697035"/>
    <lineage>
        <taxon>Bacteria</taxon>
        <taxon>Bacillati</taxon>
        <taxon>Bacillota</taxon>
        <taxon>Bacilli</taxon>
        <taxon>Bacillales</taxon>
        <taxon>Paenibacillaceae</taxon>
        <taxon>Paenibacillus</taxon>
    </lineage>
</organism>
<accession>A0ABW9XY46</accession>
<comment type="caution">
    <text evidence="2">The sequence shown here is derived from an EMBL/GenBank/DDBJ whole genome shotgun (WGS) entry which is preliminary data.</text>
</comment>
<keyword evidence="3" id="KW-1185">Reference proteome</keyword>
<proteinExistence type="predicted"/>
<gene>
    <name evidence="2" type="ORF">GT019_25090</name>
</gene>
<evidence type="ECO:0000313" key="2">
    <source>
        <dbReference type="EMBL" id="NBD27162.1"/>
    </source>
</evidence>
<name>A0ABW9XY46_9BACL</name>
<dbReference type="PANTHER" id="PTHR35010:SF2">
    <property type="entry name" value="BLL4672 PROTEIN"/>
    <property type="match status" value="1"/>
</dbReference>
<dbReference type="PANTHER" id="PTHR35010">
    <property type="entry name" value="BLL4672 PROTEIN-RELATED"/>
    <property type="match status" value="1"/>
</dbReference>
<dbReference type="InterPro" id="IPR001387">
    <property type="entry name" value="Cro/C1-type_HTH"/>
</dbReference>
<dbReference type="InterPro" id="IPR010982">
    <property type="entry name" value="Lambda_DNA-bd_dom_sf"/>
</dbReference>
<reference evidence="2 3" key="1">
    <citation type="submission" date="2020-01" db="EMBL/GenBank/DDBJ databases">
        <title>Paenibacillus soybeanensis sp. nov. isolated from the nodules of soybean (Glycine max(L.) Merr).</title>
        <authorList>
            <person name="Wang H."/>
        </authorList>
    </citation>
    <scope>NUCLEOTIDE SEQUENCE [LARGE SCALE GENOMIC DNA]</scope>
    <source>
        <strain evidence="2 3">T1</strain>
    </source>
</reference>
<dbReference type="Gene3D" id="3.30.450.180">
    <property type="match status" value="1"/>
</dbReference>
<dbReference type="EMBL" id="JAAAMV010000025">
    <property type="protein sequence ID" value="NBD27162.1"/>
    <property type="molecule type" value="Genomic_DNA"/>
</dbReference>
<dbReference type="SMART" id="SM00530">
    <property type="entry name" value="HTH_XRE"/>
    <property type="match status" value="1"/>
</dbReference>
<dbReference type="SUPFAM" id="SSF47413">
    <property type="entry name" value="lambda repressor-like DNA-binding domains"/>
    <property type="match status" value="1"/>
</dbReference>
<protein>
    <submittedName>
        <fullName evidence="2">Helix-turn-helix domain-containing protein</fullName>
    </submittedName>
</protein>
<sequence length="285" mass="32638">MPLVKTDMNRTSELAHFLRNRRERITPAQAGLPEAGRRRTPGLRRGEVAMLAGVSLEWYTFLEQGRAIHVSAEVLESLAVALQMDDAERRHMFLLAHRQPPPEKPVPQSKVSPVLQRFLDELGLSPACAMDVRMTIVAWNAAMYVLSGDLSQCSERERNLLWITFASAEFRRMKGDQWEEHARRTVAQFRADYARHVDDPWWGELVAALSEASEEFRAYWARHDVMDYSQAHKIMLHPTVGELTFDYVAFQPLEAADLQIAIHIPRDDGVTKARIRQLMEPRVGL</sequence>
<evidence type="ECO:0000259" key="1">
    <source>
        <dbReference type="SMART" id="SM00530"/>
    </source>
</evidence>
<dbReference type="Pfam" id="PF13560">
    <property type="entry name" value="HTH_31"/>
    <property type="match status" value="1"/>
</dbReference>
<dbReference type="Gene3D" id="1.10.260.40">
    <property type="entry name" value="lambda repressor-like DNA-binding domains"/>
    <property type="match status" value="1"/>
</dbReference>
<dbReference type="CDD" id="cd00093">
    <property type="entry name" value="HTH_XRE"/>
    <property type="match status" value="1"/>
</dbReference>
<evidence type="ECO:0000313" key="3">
    <source>
        <dbReference type="Proteomes" id="UP000665561"/>
    </source>
</evidence>
<dbReference type="RefSeq" id="WP_161746178.1">
    <property type="nucleotide sequence ID" value="NZ_JAAAMV010000025.1"/>
</dbReference>
<dbReference type="InterPro" id="IPR041413">
    <property type="entry name" value="MLTR_LBD"/>
</dbReference>
<feature type="domain" description="HTH cro/C1-type" evidence="1">
    <location>
        <begin position="17"/>
        <end position="89"/>
    </location>
</feature>